<name>A0A6A3LC45_9STRA</name>
<feature type="compositionally biased region" description="Polar residues" evidence="1">
    <location>
        <begin position="281"/>
        <end position="296"/>
    </location>
</feature>
<protein>
    <recommendedName>
        <fullName evidence="4">SAP domain-containing protein</fullName>
    </recommendedName>
</protein>
<dbReference type="Proteomes" id="UP000429607">
    <property type="component" value="Unassembled WGS sequence"/>
</dbReference>
<evidence type="ECO:0000313" key="2">
    <source>
        <dbReference type="EMBL" id="KAE9016200.1"/>
    </source>
</evidence>
<evidence type="ECO:0000313" key="3">
    <source>
        <dbReference type="Proteomes" id="UP000429607"/>
    </source>
</evidence>
<evidence type="ECO:0000256" key="1">
    <source>
        <dbReference type="SAM" id="MobiDB-lite"/>
    </source>
</evidence>
<reference evidence="2 3" key="1">
    <citation type="submission" date="2018-09" db="EMBL/GenBank/DDBJ databases">
        <title>Genomic investigation of the strawberry pathogen Phytophthora fragariae indicates pathogenicity is determined by transcriptional variation in three key races.</title>
        <authorList>
            <person name="Adams T.M."/>
            <person name="Armitage A.D."/>
            <person name="Sobczyk M.K."/>
            <person name="Bates H.J."/>
            <person name="Dunwell J.M."/>
            <person name="Nellist C.F."/>
            <person name="Harrison R.J."/>
        </authorList>
    </citation>
    <scope>NUCLEOTIDE SEQUENCE [LARGE SCALE GENOMIC DNA]</scope>
    <source>
        <strain evidence="2 3">SCRP249</strain>
    </source>
</reference>
<organism evidence="2 3">
    <name type="scientific">Phytophthora rubi</name>
    <dbReference type="NCBI Taxonomy" id="129364"/>
    <lineage>
        <taxon>Eukaryota</taxon>
        <taxon>Sar</taxon>
        <taxon>Stramenopiles</taxon>
        <taxon>Oomycota</taxon>
        <taxon>Peronosporomycetes</taxon>
        <taxon>Peronosporales</taxon>
        <taxon>Peronosporaceae</taxon>
        <taxon>Phytophthora</taxon>
    </lineage>
</organism>
<gene>
    <name evidence="2" type="ORF">PR001_g14711</name>
</gene>
<feature type="region of interest" description="Disordered" evidence="1">
    <location>
        <begin position="281"/>
        <end position="305"/>
    </location>
</feature>
<sequence>MQVDMDTTASAEHAAVQANRATGDDGTLQSTQTAACEIIDMRSQTKSSLWTVADLGKIPPPTSDDYSCWTVEQLRKECASRKMRLGRKTSVEERVQRLLQFDELHRSKVSATLASTAGGSSDLSPSSGNDNIRLLNVLFSDTFAERFARIGDKPSRVQLDAGETHRNSTFWRDVTSKFNTNRTDYNALFSSDIRFEGVDASVAVIHGAVSLYEMWKDVNKRYLKAMAKFTKPGEHDDDFFAYCEGALGTFYLRECLAVKHDLASFVEGGLFKEDQFDSLKRGQSQSDATSQNTSHRSSTKKQRSDIVESVNALAAAIAPAEPTTVEKLMSLHKLIQQVERRIEELQENGKSGDSLQTSLDIYRAKLSKLEAAFMMKCS</sequence>
<accession>A0A6A3LC45</accession>
<comment type="caution">
    <text evidence="2">The sequence shown here is derived from an EMBL/GenBank/DDBJ whole genome shotgun (WGS) entry which is preliminary data.</text>
</comment>
<proteinExistence type="predicted"/>
<evidence type="ECO:0008006" key="4">
    <source>
        <dbReference type="Google" id="ProtNLM"/>
    </source>
</evidence>
<dbReference type="EMBL" id="QXFV01001069">
    <property type="protein sequence ID" value="KAE9016200.1"/>
    <property type="molecule type" value="Genomic_DNA"/>
</dbReference>
<dbReference type="AlphaFoldDB" id="A0A6A3LC45"/>